<dbReference type="OrthoDB" id="3558550at2759"/>
<comment type="caution">
    <text evidence="1">The sequence shown here is derived from an EMBL/GenBank/DDBJ whole genome shotgun (WGS) entry which is preliminary data.</text>
</comment>
<dbReference type="EMBL" id="MU254883">
    <property type="protein sequence ID" value="KAG9239821.1"/>
    <property type="molecule type" value="Genomic_DNA"/>
</dbReference>
<dbReference type="AlphaFoldDB" id="A0A9P8CC29"/>
<keyword evidence="2" id="KW-1185">Reference proteome</keyword>
<accession>A0A9P8CC29</accession>
<reference evidence="1" key="1">
    <citation type="journal article" date="2021" name="IMA Fungus">
        <title>Genomic characterization of three marine fungi, including Emericellopsis atlantica sp. nov. with signatures of a generalist lifestyle and marine biomass degradation.</title>
        <authorList>
            <person name="Hagestad O.C."/>
            <person name="Hou L."/>
            <person name="Andersen J.H."/>
            <person name="Hansen E.H."/>
            <person name="Altermark B."/>
            <person name="Li C."/>
            <person name="Kuhnert E."/>
            <person name="Cox R.J."/>
            <person name="Crous P.W."/>
            <person name="Spatafora J.W."/>
            <person name="Lail K."/>
            <person name="Amirebrahimi M."/>
            <person name="Lipzen A."/>
            <person name="Pangilinan J."/>
            <person name="Andreopoulos W."/>
            <person name="Hayes R.D."/>
            <person name="Ng V."/>
            <person name="Grigoriev I.V."/>
            <person name="Jackson S.A."/>
            <person name="Sutton T.D.S."/>
            <person name="Dobson A.D.W."/>
            <person name="Rama T."/>
        </authorList>
    </citation>
    <scope>NUCLEOTIDE SEQUENCE</scope>
    <source>
        <strain evidence="1">TRa3180A</strain>
    </source>
</reference>
<name>A0A9P8CC29_9HELO</name>
<organism evidence="1 2">
    <name type="scientific">Calycina marina</name>
    <dbReference type="NCBI Taxonomy" id="1763456"/>
    <lineage>
        <taxon>Eukaryota</taxon>
        <taxon>Fungi</taxon>
        <taxon>Dikarya</taxon>
        <taxon>Ascomycota</taxon>
        <taxon>Pezizomycotina</taxon>
        <taxon>Leotiomycetes</taxon>
        <taxon>Helotiales</taxon>
        <taxon>Pezizellaceae</taxon>
        <taxon>Calycina</taxon>
    </lineage>
</organism>
<evidence type="ECO:0000313" key="1">
    <source>
        <dbReference type="EMBL" id="KAG9239821.1"/>
    </source>
</evidence>
<proteinExistence type="predicted"/>
<evidence type="ECO:0000313" key="2">
    <source>
        <dbReference type="Proteomes" id="UP000887226"/>
    </source>
</evidence>
<gene>
    <name evidence="1" type="ORF">BJ878DRAFT_571566</name>
</gene>
<protein>
    <submittedName>
        <fullName evidence="1">Uncharacterized protein</fullName>
    </submittedName>
</protein>
<dbReference type="Proteomes" id="UP000887226">
    <property type="component" value="Unassembled WGS sequence"/>
</dbReference>
<sequence>MEEYQLGSLLPADTGDIALRLGSNRPSWSDNAQRSYGSRDIGSHRIVMIQSDPQYEARPYVTQGEDDHPLVDFEAFARRRPQEDFTRIDLLGDLGAREIDRDYDWSLHIGRYETSPEIWDQLKAENPIAQVVIIDSLLNPLNLEQRKLYDTVVDQYS</sequence>